<name>X0TFK8_9ZZZZ</name>
<dbReference type="Pfam" id="PF00113">
    <property type="entry name" value="Enolase_C"/>
    <property type="match status" value="1"/>
</dbReference>
<feature type="domain" description="Enolase C-terminal TIM barrel" evidence="6">
    <location>
        <begin position="1"/>
        <end position="234"/>
    </location>
</feature>
<dbReference type="UniPathway" id="UPA00109">
    <property type="reaction ID" value="UER00187"/>
</dbReference>
<keyword evidence="4" id="KW-0324">Glycolysis</keyword>
<organism evidence="7">
    <name type="scientific">marine sediment metagenome</name>
    <dbReference type="NCBI Taxonomy" id="412755"/>
    <lineage>
        <taxon>unclassified sequences</taxon>
        <taxon>metagenomes</taxon>
        <taxon>ecological metagenomes</taxon>
    </lineage>
</organism>
<evidence type="ECO:0000256" key="1">
    <source>
        <dbReference type="ARBA" id="ARBA00005031"/>
    </source>
</evidence>
<dbReference type="AlphaFoldDB" id="X0TFK8"/>
<dbReference type="Gene3D" id="3.20.20.120">
    <property type="entry name" value="Enolase-like C-terminal domain"/>
    <property type="match status" value="1"/>
</dbReference>
<gene>
    <name evidence="7" type="ORF">S01H1_25020</name>
</gene>
<comment type="caution">
    <text evidence="7">The sequence shown here is derived from an EMBL/GenBank/DDBJ whole genome shotgun (WGS) entry which is preliminary data.</text>
</comment>
<dbReference type="SMART" id="SM01192">
    <property type="entry name" value="Enolase_C"/>
    <property type="match status" value="1"/>
</dbReference>
<dbReference type="InterPro" id="IPR036849">
    <property type="entry name" value="Enolase-like_C_sf"/>
</dbReference>
<dbReference type="PANTHER" id="PTHR11902:SF1">
    <property type="entry name" value="ENOLASE"/>
    <property type="match status" value="1"/>
</dbReference>
<proteinExistence type="inferred from homology"/>
<dbReference type="GO" id="GO:0000287">
    <property type="term" value="F:magnesium ion binding"/>
    <property type="evidence" value="ECO:0007669"/>
    <property type="project" value="InterPro"/>
</dbReference>
<evidence type="ECO:0000256" key="3">
    <source>
        <dbReference type="ARBA" id="ARBA00012058"/>
    </source>
</evidence>
<dbReference type="PRINTS" id="PR00148">
    <property type="entry name" value="ENOLASE"/>
</dbReference>
<dbReference type="GO" id="GO:0006096">
    <property type="term" value="P:glycolytic process"/>
    <property type="evidence" value="ECO:0007669"/>
    <property type="project" value="UniProtKB-UniPathway"/>
</dbReference>
<dbReference type="GO" id="GO:0004634">
    <property type="term" value="F:phosphopyruvate hydratase activity"/>
    <property type="evidence" value="ECO:0007669"/>
    <property type="project" value="UniProtKB-EC"/>
</dbReference>
<reference evidence="7" key="1">
    <citation type="journal article" date="2014" name="Front. Microbiol.">
        <title>High frequency of phylogenetically diverse reductive dehalogenase-homologous genes in deep subseafloor sedimentary metagenomes.</title>
        <authorList>
            <person name="Kawai M."/>
            <person name="Futagami T."/>
            <person name="Toyoda A."/>
            <person name="Takaki Y."/>
            <person name="Nishi S."/>
            <person name="Hori S."/>
            <person name="Arai W."/>
            <person name="Tsubouchi T."/>
            <person name="Morono Y."/>
            <person name="Uchiyama I."/>
            <person name="Ito T."/>
            <person name="Fujiyama A."/>
            <person name="Inagaki F."/>
            <person name="Takami H."/>
        </authorList>
    </citation>
    <scope>NUCLEOTIDE SEQUENCE</scope>
    <source>
        <strain evidence="7">Expedition CK06-06</strain>
    </source>
</reference>
<comment type="similarity">
    <text evidence="2">Belongs to the enolase family.</text>
</comment>
<dbReference type="InterPro" id="IPR000941">
    <property type="entry name" value="Enolase"/>
</dbReference>
<dbReference type="SUPFAM" id="SSF51604">
    <property type="entry name" value="Enolase C-terminal domain-like"/>
    <property type="match status" value="1"/>
</dbReference>
<comment type="pathway">
    <text evidence="1">Carbohydrate degradation; glycolysis; pyruvate from D-glyceraldehyde 3-phosphate: step 4/5.</text>
</comment>
<keyword evidence="5" id="KW-0456">Lyase</keyword>
<evidence type="ECO:0000256" key="4">
    <source>
        <dbReference type="ARBA" id="ARBA00023152"/>
    </source>
</evidence>
<evidence type="ECO:0000313" key="7">
    <source>
        <dbReference type="EMBL" id="GAF86937.1"/>
    </source>
</evidence>
<protein>
    <recommendedName>
        <fullName evidence="3">phosphopyruvate hydratase</fullName>
        <ecNumber evidence="3">4.2.1.11</ecNumber>
    </recommendedName>
</protein>
<dbReference type="EMBL" id="BARS01015072">
    <property type="protein sequence ID" value="GAF86937.1"/>
    <property type="molecule type" value="Genomic_DNA"/>
</dbReference>
<dbReference type="GO" id="GO:0000015">
    <property type="term" value="C:phosphopyruvate hydratase complex"/>
    <property type="evidence" value="ECO:0007669"/>
    <property type="project" value="InterPro"/>
</dbReference>
<sequence length="234" mass="26042">LKKKGFSVNVGHEGAFAPEGLPANESPLEFIKEAIKKAGYKPGKDAGISLDPAASEIFKKGKYVLKKDKKKLSSEQIIDYFEKWVKKYPIITLEDPLHEDDWKNWPKIMARLGKKIPIIGDDLTVTNPKRLQKAIDTKSINAILIKLNQIGDLTETVECCMLARKNGFMTVVSHRGGGETNDTSMIDLAVAVNSGFVKVGPSRGERVSKYNRLMEIEDELGKKAKVAGKNFRRI</sequence>
<accession>X0TFK8</accession>
<evidence type="ECO:0000256" key="2">
    <source>
        <dbReference type="ARBA" id="ARBA00009604"/>
    </source>
</evidence>
<dbReference type="EC" id="4.2.1.11" evidence="3"/>
<feature type="non-terminal residue" evidence="7">
    <location>
        <position position="1"/>
    </location>
</feature>
<dbReference type="InterPro" id="IPR020810">
    <property type="entry name" value="Enolase_C"/>
</dbReference>
<evidence type="ECO:0000259" key="6">
    <source>
        <dbReference type="SMART" id="SM01192"/>
    </source>
</evidence>
<dbReference type="PANTHER" id="PTHR11902">
    <property type="entry name" value="ENOLASE"/>
    <property type="match status" value="1"/>
</dbReference>
<evidence type="ECO:0000256" key="5">
    <source>
        <dbReference type="ARBA" id="ARBA00023239"/>
    </source>
</evidence>